<protein>
    <submittedName>
        <fullName evidence="1">10432_t:CDS:1</fullName>
    </submittedName>
</protein>
<comment type="caution">
    <text evidence="1">The sequence shown here is derived from an EMBL/GenBank/DDBJ whole genome shotgun (WGS) entry which is preliminary data.</text>
</comment>
<gene>
    <name evidence="1" type="ORF">GMARGA_LOCUS36045</name>
</gene>
<keyword evidence="2" id="KW-1185">Reference proteome</keyword>
<dbReference type="EMBL" id="CAJVQB010069338">
    <property type="protein sequence ID" value="CAG8842550.1"/>
    <property type="molecule type" value="Genomic_DNA"/>
</dbReference>
<organism evidence="1 2">
    <name type="scientific">Gigaspora margarita</name>
    <dbReference type="NCBI Taxonomy" id="4874"/>
    <lineage>
        <taxon>Eukaryota</taxon>
        <taxon>Fungi</taxon>
        <taxon>Fungi incertae sedis</taxon>
        <taxon>Mucoromycota</taxon>
        <taxon>Glomeromycotina</taxon>
        <taxon>Glomeromycetes</taxon>
        <taxon>Diversisporales</taxon>
        <taxon>Gigasporaceae</taxon>
        <taxon>Gigaspora</taxon>
    </lineage>
</organism>
<name>A0ABN7WYB7_GIGMA</name>
<reference evidence="1 2" key="1">
    <citation type="submission" date="2021-06" db="EMBL/GenBank/DDBJ databases">
        <authorList>
            <person name="Kallberg Y."/>
            <person name="Tangrot J."/>
            <person name="Rosling A."/>
        </authorList>
    </citation>
    <scope>NUCLEOTIDE SEQUENCE [LARGE SCALE GENOMIC DNA]</scope>
    <source>
        <strain evidence="1 2">120-4 pot B 10/14</strain>
    </source>
</reference>
<proteinExistence type="predicted"/>
<feature type="non-terminal residue" evidence="1">
    <location>
        <position position="58"/>
    </location>
</feature>
<evidence type="ECO:0000313" key="1">
    <source>
        <dbReference type="EMBL" id="CAG8842550.1"/>
    </source>
</evidence>
<accession>A0ABN7WYB7</accession>
<sequence>LDNSEDDFNITEYFEESYNKDVSDIDNNIESLSLKKGDLFGEFDKAGFYICQFSESKG</sequence>
<evidence type="ECO:0000313" key="2">
    <source>
        <dbReference type="Proteomes" id="UP000789901"/>
    </source>
</evidence>
<feature type="non-terminal residue" evidence="1">
    <location>
        <position position="1"/>
    </location>
</feature>
<dbReference type="Proteomes" id="UP000789901">
    <property type="component" value="Unassembled WGS sequence"/>
</dbReference>